<feature type="region of interest" description="Nuclease activity, interacts with RecD and RecA" evidence="15">
    <location>
        <begin position="902"/>
        <end position="1194"/>
    </location>
</feature>
<keyword evidence="4 15" id="KW-0227">DNA damage</keyword>
<evidence type="ECO:0000256" key="13">
    <source>
        <dbReference type="ARBA" id="ARBA00034617"/>
    </source>
</evidence>
<evidence type="ECO:0000256" key="11">
    <source>
        <dbReference type="ARBA" id="ARBA00023204"/>
    </source>
</evidence>
<dbReference type="InterPro" id="IPR014016">
    <property type="entry name" value="UvrD-like_ATP-bd"/>
</dbReference>
<dbReference type="GO" id="GO:0000287">
    <property type="term" value="F:magnesium ion binding"/>
    <property type="evidence" value="ECO:0007669"/>
    <property type="project" value="UniProtKB-UniRule"/>
</dbReference>
<dbReference type="InterPro" id="IPR014017">
    <property type="entry name" value="DNA_helicase_UvrD-like_C"/>
</dbReference>
<feature type="binding site" evidence="15">
    <location>
        <position position="1091"/>
    </location>
    <ligand>
        <name>Mg(2+)</name>
        <dbReference type="ChEBI" id="CHEBI:18420"/>
    </ligand>
</feature>
<evidence type="ECO:0000313" key="19">
    <source>
        <dbReference type="EMBL" id="GGW89725.1"/>
    </source>
</evidence>
<evidence type="ECO:0000256" key="12">
    <source>
        <dbReference type="ARBA" id="ARBA00023235"/>
    </source>
</evidence>
<name>A0A918MZH2_9ALTE</name>
<dbReference type="GO" id="GO:0008854">
    <property type="term" value="F:exodeoxyribonuclease V activity"/>
    <property type="evidence" value="ECO:0007669"/>
    <property type="project" value="UniProtKB-EC"/>
</dbReference>
<evidence type="ECO:0000256" key="6">
    <source>
        <dbReference type="ARBA" id="ARBA00022806"/>
    </source>
</evidence>
<comment type="similarity">
    <text evidence="15">Belongs to the helicase family. UvrD subfamily.</text>
</comment>
<dbReference type="Gene3D" id="3.40.50.300">
    <property type="entry name" value="P-loop containing nucleotide triphosphate hydrolases"/>
    <property type="match status" value="2"/>
</dbReference>
<evidence type="ECO:0000256" key="7">
    <source>
        <dbReference type="ARBA" id="ARBA00022839"/>
    </source>
</evidence>
<evidence type="ECO:0000256" key="5">
    <source>
        <dbReference type="ARBA" id="ARBA00022801"/>
    </source>
</evidence>
<accession>A0A918MZH2</accession>
<evidence type="ECO:0000256" key="3">
    <source>
        <dbReference type="ARBA" id="ARBA00022741"/>
    </source>
</evidence>
<dbReference type="PROSITE" id="PS51217">
    <property type="entry name" value="UVRD_HELICASE_CTER"/>
    <property type="match status" value="1"/>
</dbReference>
<comment type="cofactor">
    <cofactor evidence="15">
        <name>Mg(2+)</name>
        <dbReference type="ChEBI" id="CHEBI:18420"/>
    </cofactor>
    <text evidence="15">Binds 1 Mg(2+) ion per subunit.</text>
</comment>
<evidence type="ECO:0000256" key="4">
    <source>
        <dbReference type="ARBA" id="ARBA00022763"/>
    </source>
</evidence>
<comment type="miscellaneous">
    <text evidence="15">In the RecBCD complex, RecB has a slow 3'-5' helicase, an exonuclease activity and loads RecA onto ssDNA, RecD has a fast 5'-3' helicase activity, while RecC stimulates the ATPase and processivity of the RecB helicase and contributes to recognition of the Chi site.</text>
</comment>
<gene>
    <name evidence="15 19" type="primary">recB</name>
    <name evidence="19" type="ORF">GCM10007391_25040</name>
</gene>
<feature type="binding site" evidence="16">
    <location>
        <begin position="22"/>
        <end position="29"/>
    </location>
    <ligand>
        <name>ATP</name>
        <dbReference type="ChEBI" id="CHEBI:30616"/>
    </ligand>
</feature>
<evidence type="ECO:0000256" key="1">
    <source>
        <dbReference type="ARBA" id="ARBA00022722"/>
    </source>
</evidence>
<keyword evidence="6 15" id="KW-0347">Helicase</keyword>
<dbReference type="GO" id="GO:0043138">
    <property type="term" value="F:3'-5' DNA helicase activity"/>
    <property type="evidence" value="ECO:0007669"/>
    <property type="project" value="UniProtKB-UniRule"/>
</dbReference>
<sequence length="1194" mass="132808">MTQTSHLNVAELPLWGRHLIEASAGTGKTFNITRLYLRLMLEKSLSVQQILVMTFTKAATEEIRGRLAVTLSDAVAYWETRLDGGTPEEQDPVYSALYASGDPARSLTMLKAAQLEMDEAAVFTIHGFCQHVLNLLSFESGAAMQLTLETDTAELYRQAAQDWIRAVSHDDNAYALLAAQGWHVPSQLLDTFGHAMRGHLTPQVPDPATIEQDASRQQDSLSAQFAERFHNLRTALLDNEATILTTLVTNHKDQAVRSEEWAILINYLSEAVAITPPPAAKQFINGNRYRGKDEIKALFAPLKELFEDVSKAHGKILKARDEALEQGPAMTLIADAFSYIRAHVQRHKTQRNLIDFDDLIRQLAEQATNADSVVAETLRQRFPAALIDEFQDTDAAQYAIVDAVYPKGEGREVLMMIGDPKQAIYGFRGGDIFTYLKAGREADHRWVMDTNWRSVADMVSAYNRLFHGAPVSEPAADVFGYGIDYQQVKATSGAKAAATPLSDSDNDRAAMTYLQLIPEDDITKAQMQQMLSCWVGQEIHRLFQDAKLGERAVLPSDIAILVRSATEAGIMQRALQDVGLGAVFLSNKRSLFGSMQAEDCFRVLDGIWHADSASTLNACLASPLLGFTHQQVVDLLHQDDDILWDELMELVALLRQMWLQRGCMSVILYLMQHRYQPGSKDVERELTNYLHLAEVLGREAAAHARPDQLLLWLHRQLAEPQQADELIQRLESDDTLIQIVTQHGSKGLEYPIVFIPFGNDYRDPAKAGNKAAQQFQYFDHDKGELVLQLGRSFDAVSRVQAEGDAEAMRLLYVAVTRAAHRCYIGMAPFSEHQRSPLARALGYTGSGADDMQDAVANMVAEGHHHSAQITFSASDATVRGRITPHQTQQPALSTFGGSVDDAWRLYSFSMLARQQTGGKQTVRDAEALDAPLLVPSATDHDSTPAFRFTFEKGARAGNLLHDILELADFQQPDWQTAMAGPATRFGLSDEAFAPLNQWLDDVLAAPLTSTGSLTLKSLPEQATLREAEFYFPVEGLSQRRLHALLASHRSSLASLCDPVPVTDVGQRALEGMMHGFIDLIFESEGRYYVADYKSTWLGDTYADYLPASLCQNNQQHLYDLQYLIYSLALHRYLQQTLPEYDPEHHFGGVYYLYLRGMAASNDNLEGVFYTSISADMLATLDGLFASTEQQEATT</sequence>
<dbReference type="EC" id="5.6.2.4" evidence="15"/>
<evidence type="ECO:0000256" key="14">
    <source>
        <dbReference type="ARBA" id="ARBA00048988"/>
    </source>
</evidence>
<dbReference type="InterPro" id="IPR000212">
    <property type="entry name" value="DNA_helicase_UvrD/REP"/>
</dbReference>
<reference evidence="19" key="1">
    <citation type="journal article" date="2014" name="Int. J. Syst. Evol. Microbiol.">
        <title>Complete genome sequence of Corynebacterium casei LMG S-19264T (=DSM 44701T), isolated from a smear-ripened cheese.</title>
        <authorList>
            <consortium name="US DOE Joint Genome Institute (JGI-PGF)"/>
            <person name="Walter F."/>
            <person name="Albersmeier A."/>
            <person name="Kalinowski J."/>
            <person name="Ruckert C."/>
        </authorList>
    </citation>
    <scope>NUCLEOTIDE SEQUENCE</scope>
    <source>
        <strain evidence="19">KCTC 22164</strain>
    </source>
</reference>
<organism evidence="19 20">
    <name type="scientific">Alteromonas halophila</name>
    <dbReference type="NCBI Taxonomy" id="516698"/>
    <lineage>
        <taxon>Bacteria</taxon>
        <taxon>Pseudomonadati</taxon>
        <taxon>Pseudomonadota</taxon>
        <taxon>Gammaproteobacteria</taxon>
        <taxon>Alteromonadales</taxon>
        <taxon>Alteromonadaceae</taxon>
        <taxon>Alteromonas/Salinimonas group</taxon>
        <taxon>Alteromonas</taxon>
    </lineage>
</organism>
<dbReference type="Proteomes" id="UP000631300">
    <property type="component" value="Unassembled WGS sequence"/>
</dbReference>
<dbReference type="SUPFAM" id="SSF52540">
    <property type="entry name" value="P-loop containing nucleoside triphosphate hydrolases"/>
    <property type="match status" value="1"/>
</dbReference>
<comment type="caution">
    <text evidence="19">The sequence shown here is derived from an EMBL/GenBank/DDBJ whole genome shotgun (WGS) entry which is preliminary data.</text>
</comment>
<proteinExistence type="inferred from homology"/>
<dbReference type="GO" id="GO:0005829">
    <property type="term" value="C:cytosol"/>
    <property type="evidence" value="ECO:0007669"/>
    <property type="project" value="TreeGrafter"/>
</dbReference>
<dbReference type="HAMAP" id="MF_01485">
    <property type="entry name" value="RecB"/>
    <property type="match status" value="1"/>
</dbReference>
<keyword evidence="11 15" id="KW-0234">DNA repair</keyword>
<dbReference type="Gene3D" id="1.10.3170.10">
    <property type="entry name" value="Recbcd, chain B, domain 2"/>
    <property type="match status" value="1"/>
</dbReference>
<evidence type="ECO:0000259" key="17">
    <source>
        <dbReference type="PROSITE" id="PS51198"/>
    </source>
</evidence>
<dbReference type="GO" id="GO:0009338">
    <property type="term" value="C:exodeoxyribonuclease V complex"/>
    <property type="evidence" value="ECO:0007669"/>
    <property type="project" value="TreeGrafter"/>
</dbReference>
<keyword evidence="7 15" id="KW-0269">Exonuclease</keyword>
<dbReference type="InterPro" id="IPR011604">
    <property type="entry name" value="PDDEXK-like_dom_sf"/>
</dbReference>
<feature type="binding site" evidence="15">
    <location>
        <position position="1078"/>
    </location>
    <ligand>
        <name>Mg(2+)</name>
        <dbReference type="ChEBI" id="CHEBI:18420"/>
    </ligand>
</feature>
<keyword evidence="8 15" id="KW-0067">ATP-binding</keyword>
<dbReference type="InterPro" id="IPR004586">
    <property type="entry name" value="RecB"/>
</dbReference>
<evidence type="ECO:0000256" key="2">
    <source>
        <dbReference type="ARBA" id="ARBA00022723"/>
    </source>
</evidence>
<reference evidence="19" key="2">
    <citation type="submission" date="2020-09" db="EMBL/GenBank/DDBJ databases">
        <authorList>
            <person name="Sun Q."/>
            <person name="Kim S."/>
        </authorList>
    </citation>
    <scope>NUCLEOTIDE SEQUENCE</scope>
    <source>
        <strain evidence="19">KCTC 22164</strain>
    </source>
</reference>
<evidence type="ECO:0000256" key="9">
    <source>
        <dbReference type="ARBA" id="ARBA00022842"/>
    </source>
</evidence>
<dbReference type="CDD" id="cd22352">
    <property type="entry name" value="RecB_C-like"/>
    <property type="match status" value="1"/>
</dbReference>
<evidence type="ECO:0000256" key="15">
    <source>
        <dbReference type="HAMAP-Rule" id="MF_01485"/>
    </source>
</evidence>
<dbReference type="GO" id="GO:0000724">
    <property type="term" value="P:double-strand break repair via homologous recombination"/>
    <property type="evidence" value="ECO:0007669"/>
    <property type="project" value="UniProtKB-UniRule"/>
</dbReference>
<dbReference type="AlphaFoldDB" id="A0A918MZH2"/>
<keyword evidence="9 15" id="KW-0460">Magnesium</keyword>
<feature type="domain" description="UvrD-like helicase C-terminal" evidence="18">
    <location>
        <begin position="491"/>
        <end position="747"/>
    </location>
</feature>
<keyword evidence="5 15" id="KW-0378">Hydrolase</keyword>
<keyword evidence="1 15" id="KW-0540">Nuclease</keyword>
<dbReference type="GO" id="GO:0005524">
    <property type="term" value="F:ATP binding"/>
    <property type="evidence" value="ECO:0007669"/>
    <property type="project" value="UniProtKB-UniRule"/>
</dbReference>
<keyword evidence="3 15" id="KW-0547">Nucleotide-binding</keyword>
<keyword evidence="20" id="KW-1185">Reference proteome</keyword>
<feature type="domain" description="UvrD-like helicase ATP-binding" evidence="17">
    <location>
        <begin position="1"/>
        <end position="455"/>
    </location>
</feature>
<comment type="domain">
    <text evidence="15">The N-terminal DNA-binding domain is a ssDNA-dependent ATPase and has ATP-dependent 3'-5' helicase function. This domain interacts with RecC.</text>
</comment>
<feature type="region of interest" description="DNA-binding and helicase activity, interacts with RecC" evidence="15">
    <location>
        <begin position="1"/>
        <end position="866"/>
    </location>
</feature>
<dbReference type="EMBL" id="BMXP01000006">
    <property type="protein sequence ID" value="GGW89725.1"/>
    <property type="molecule type" value="Genomic_DNA"/>
</dbReference>
<comment type="function">
    <text evidence="15">A helicase/nuclease that prepares dsDNA breaks (DSB) for recombinational DNA repair. Binds to DSBs and unwinds DNA via a highly rapid and processive ATP-dependent bidirectional helicase activity. Unwinds dsDNA until it encounters a Chi (crossover hotspot instigator) sequence from the 3' direction. Cuts ssDNA a few nucleotides 3' to the Chi site. The properties and activities of the enzyme are changed at Chi. The Chi-altered holoenzyme produces a long 3'-ssDNA overhang and facilitates RecA-binding to the ssDNA for homologous DNA recombination and repair. Holoenzyme degrades any linearized DNA that is unable to undergo homologous recombination. In the holoenzyme this subunit contributes ATPase, 3'-5' helicase, exonuclease activity and loads RecA onto ssDNA.</text>
</comment>
<feature type="binding site" evidence="15">
    <location>
        <position position="961"/>
    </location>
    <ligand>
        <name>Mg(2+)</name>
        <dbReference type="ChEBI" id="CHEBI:18420"/>
    </ligand>
</feature>
<evidence type="ECO:0000256" key="10">
    <source>
        <dbReference type="ARBA" id="ARBA00023125"/>
    </source>
</evidence>
<dbReference type="InterPro" id="IPR027417">
    <property type="entry name" value="P-loop_NTPase"/>
</dbReference>
<comment type="domain">
    <text evidence="15">The C-terminal domain has nuclease activity and interacts with RecD. It interacts with RecA, facilitating its loading onto ssDNA.</text>
</comment>
<evidence type="ECO:0000259" key="18">
    <source>
        <dbReference type="PROSITE" id="PS51217"/>
    </source>
</evidence>
<dbReference type="SUPFAM" id="SSF52980">
    <property type="entry name" value="Restriction endonuclease-like"/>
    <property type="match status" value="1"/>
</dbReference>
<keyword evidence="2 15" id="KW-0479">Metal-binding</keyword>
<dbReference type="PROSITE" id="PS51198">
    <property type="entry name" value="UVRD_HELICASE_ATP_BIND"/>
    <property type="match status" value="1"/>
</dbReference>
<keyword evidence="10 15" id="KW-0238">DNA-binding</keyword>
<protein>
    <recommendedName>
        <fullName evidence="15">RecBCD enzyme subunit RecB</fullName>
        <ecNumber evidence="15">3.1.11.5</ecNumber>
        <ecNumber evidence="15">5.6.2.4</ecNumber>
    </recommendedName>
    <alternativeName>
        <fullName evidence="15">DNA 3'-5' helicase subunit RecB</fullName>
    </alternativeName>
    <alternativeName>
        <fullName evidence="15">Exonuclease V subunit RecB</fullName>
        <shortName evidence="15">ExoV subunit RecB</shortName>
    </alternativeName>
    <alternativeName>
        <fullName evidence="15">Helicase/nuclease RecBCD subunit RecB</fullName>
    </alternativeName>
</protein>
<dbReference type="Gene3D" id="3.90.320.10">
    <property type="match status" value="1"/>
</dbReference>
<comment type="subunit">
    <text evidence="15">Heterotrimer of RecB, RecC and RecD. All subunits contribute to DNA-binding. Interacts with RecA.</text>
</comment>
<dbReference type="Pfam" id="PF13361">
    <property type="entry name" value="UvrD_C"/>
    <property type="match status" value="1"/>
</dbReference>
<comment type="catalytic activity">
    <reaction evidence="15">
        <text>Exonucleolytic cleavage (in the presence of ATP) in either 5'- to 3'- or 3'- to 5'-direction to yield 5'-phosphooligonucleotides.</text>
        <dbReference type="EC" id="3.1.11.5"/>
    </reaction>
</comment>
<dbReference type="EC" id="3.1.11.5" evidence="15"/>
<evidence type="ECO:0000313" key="20">
    <source>
        <dbReference type="Proteomes" id="UP000631300"/>
    </source>
</evidence>
<feature type="active site" description="For nuclease activity" evidence="15">
    <location>
        <position position="1091"/>
    </location>
</feature>
<dbReference type="PANTHER" id="PTHR11070:SF23">
    <property type="entry name" value="RECBCD ENZYME SUBUNIT RECB"/>
    <property type="match status" value="1"/>
</dbReference>
<dbReference type="InterPro" id="IPR011335">
    <property type="entry name" value="Restrct_endonuc-II-like"/>
</dbReference>
<dbReference type="PANTHER" id="PTHR11070">
    <property type="entry name" value="UVRD / RECB / PCRA DNA HELICASE FAMILY MEMBER"/>
    <property type="match status" value="1"/>
</dbReference>
<comment type="catalytic activity">
    <reaction evidence="14 15">
        <text>ATP + H2O = ADP + phosphate + H(+)</text>
        <dbReference type="Rhea" id="RHEA:13065"/>
        <dbReference type="ChEBI" id="CHEBI:15377"/>
        <dbReference type="ChEBI" id="CHEBI:15378"/>
        <dbReference type="ChEBI" id="CHEBI:30616"/>
        <dbReference type="ChEBI" id="CHEBI:43474"/>
        <dbReference type="ChEBI" id="CHEBI:456216"/>
        <dbReference type="EC" id="5.6.2.4"/>
    </reaction>
</comment>
<dbReference type="GO" id="GO:0003677">
    <property type="term" value="F:DNA binding"/>
    <property type="evidence" value="ECO:0007669"/>
    <property type="project" value="UniProtKB-UniRule"/>
</dbReference>
<comment type="catalytic activity">
    <reaction evidence="13 15">
        <text>Couples ATP hydrolysis with the unwinding of duplex DNA by translocating in the 3'-5' direction.</text>
        <dbReference type="EC" id="5.6.2.4"/>
    </reaction>
</comment>
<evidence type="ECO:0000256" key="16">
    <source>
        <dbReference type="PROSITE-ProRule" id="PRU00560"/>
    </source>
</evidence>
<dbReference type="NCBIfam" id="TIGR00609">
    <property type="entry name" value="recB"/>
    <property type="match status" value="1"/>
</dbReference>
<dbReference type="RefSeq" id="WP_189406887.1">
    <property type="nucleotide sequence ID" value="NZ_BMXP01000006.1"/>
</dbReference>
<keyword evidence="12 15" id="KW-0413">Isomerase</keyword>
<dbReference type="Gene3D" id="1.10.486.10">
    <property type="entry name" value="PCRA, domain 4"/>
    <property type="match status" value="1"/>
</dbReference>
<evidence type="ECO:0000256" key="8">
    <source>
        <dbReference type="ARBA" id="ARBA00022840"/>
    </source>
</evidence>
<dbReference type="Pfam" id="PF00580">
    <property type="entry name" value="UvrD-helicase"/>
    <property type="match status" value="1"/>
</dbReference>